<feature type="transmembrane region" description="Helical" evidence="6">
    <location>
        <begin position="174"/>
        <end position="196"/>
    </location>
</feature>
<dbReference type="InterPro" id="IPR036259">
    <property type="entry name" value="MFS_trans_sf"/>
</dbReference>
<protein>
    <submittedName>
        <fullName evidence="8">Uncharacterized protein LOC108623450 isoform X1</fullName>
    </submittedName>
</protein>
<feature type="transmembrane region" description="Helical" evidence="6">
    <location>
        <begin position="412"/>
        <end position="433"/>
    </location>
</feature>
<feature type="transmembrane region" description="Helical" evidence="6">
    <location>
        <begin position="380"/>
        <end position="400"/>
    </location>
</feature>
<evidence type="ECO:0000256" key="6">
    <source>
        <dbReference type="SAM" id="Phobius"/>
    </source>
</evidence>
<accession>A0AAJ7IUG5</accession>
<evidence type="ECO:0000313" key="7">
    <source>
        <dbReference type="Proteomes" id="UP000694925"/>
    </source>
</evidence>
<feature type="transmembrane region" description="Helical" evidence="6">
    <location>
        <begin position="445"/>
        <end position="463"/>
    </location>
</feature>
<dbReference type="GO" id="GO:0022857">
    <property type="term" value="F:transmembrane transporter activity"/>
    <property type="evidence" value="ECO:0007669"/>
    <property type="project" value="InterPro"/>
</dbReference>
<reference evidence="8" key="1">
    <citation type="submission" date="2025-08" db="UniProtKB">
        <authorList>
            <consortium name="RefSeq"/>
        </authorList>
    </citation>
    <scope>IDENTIFICATION</scope>
    <source>
        <tissue evidence="8">Whole body</tissue>
    </source>
</reference>
<dbReference type="InterPro" id="IPR011701">
    <property type="entry name" value="MFS"/>
</dbReference>
<keyword evidence="4 6" id="KW-1133">Transmembrane helix</keyword>
<comment type="subcellular location">
    <subcellularLocation>
        <location evidence="2">Cell membrane</location>
    </subcellularLocation>
    <subcellularLocation>
        <location evidence="1">Membrane</location>
        <topology evidence="1">Multi-pass membrane protein</topology>
    </subcellularLocation>
</comment>
<feature type="transmembrane region" description="Helical" evidence="6">
    <location>
        <begin position="136"/>
        <end position="162"/>
    </location>
</feature>
<feature type="transmembrane region" description="Helical" evidence="6">
    <location>
        <begin position="261"/>
        <end position="279"/>
    </location>
</feature>
<dbReference type="Gene3D" id="1.20.1250.20">
    <property type="entry name" value="MFS general substrate transporter like domains"/>
    <property type="match status" value="1"/>
</dbReference>
<evidence type="ECO:0000256" key="1">
    <source>
        <dbReference type="ARBA" id="ARBA00004141"/>
    </source>
</evidence>
<dbReference type="InterPro" id="IPR001958">
    <property type="entry name" value="Tet-R_TetA/multi-R_MdtG-like"/>
</dbReference>
<feature type="transmembrane region" description="Helical" evidence="6">
    <location>
        <begin position="109"/>
        <end position="130"/>
    </location>
</feature>
<keyword evidence="7" id="KW-1185">Reference proteome</keyword>
<evidence type="ECO:0000256" key="5">
    <source>
        <dbReference type="ARBA" id="ARBA00023136"/>
    </source>
</evidence>
<dbReference type="PRINTS" id="PR01035">
    <property type="entry name" value="TCRTETA"/>
</dbReference>
<keyword evidence="3 6" id="KW-0812">Transmembrane</keyword>
<feature type="transmembrane region" description="Helical" evidence="6">
    <location>
        <begin position="12"/>
        <end position="32"/>
    </location>
</feature>
<dbReference type="SUPFAM" id="SSF103473">
    <property type="entry name" value="MFS general substrate transporter"/>
    <property type="match status" value="1"/>
</dbReference>
<organism evidence="7 8">
    <name type="scientific">Ceratina calcarata</name>
    <dbReference type="NCBI Taxonomy" id="156304"/>
    <lineage>
        <taxon>Eukaryota</taxon>
        <taxon>Metazoa</taxon>
        <taxon>Ecdysozoa</taxon>
        <taxon>Arthropoda</taxon>
        <taxon>Hexapoda</taxon>
        <taxon>Insecta</taxon>
        <taxon>Pterygota</taxon>
        <taxon>Neoptera</taxon>
        <taxon>Endopterygota</taxon>
        <taxon>Hymenoptera</taxon>
        <taxon>Apocrita</taxon>
        <taxon>Aculeata</taxon>
        <taxon>Apoidea</taxon>
        <taxon>Anthophila</taxon>
        <taxon>Apidae</taxon>
        <taxon>Ceratina</taxon>
        <taxon>Zadontomerus</taxon>
    </lineage>
</organism>
<feature type="transmembrane region" description="Helical" evidence="6">
    <location>
        <begin position="75"/>
        <end position="97"/>
    </location>
</feature>
<evidence type="ECO:0000256" key="2">
    <source>
        <dbReference type="ARBA" id="ARBA00004236"/>
    </source>
</evidence>
<dbReference type="KEGG" id="ccal:108623450"/>
<sequence>MEQVTSGWRRYALVQPPIMILIFAQAITSNIFTDLIVYRTCSVILNMNETECLLLHKNSSSAEALKIDAQAQPKASLIIMTKSIIESIIPALLSLFLGPWSDMYGRKSIMLAGYAGISMSSFILSFMTLWDINPWFMLIASLPYTCLGGFCVILLGSICYITDISHEQERGWQLAWMDALIFTGAVTGILAGPVIYQAYGYTAVFVCSTLCCILAGLYVCFLVPETIRNTDSGTVKSLFDTRLVKELFSTCTKERDGFNRYIVWCCILCITLRVIIMEGESTIGFLFASARLGWDVKKYSIYMAMNMIFAIVGIMFGVKLLVTYGGTSIAFEEYKQREIFVKEKNTFVGISEKVAVILSSLSSLCFSLVLSFTWKSWQMYLATALGIFGSVSNPMLRTILSKSVPPVDTGKIFSMTVSIETLTPLVAASLYSLIYSHFMPPLYPVPVWLLSVGINIIMILIVMSMKESSTIRHTPLIEDVNTLP</sequence>
<feature type="transmembrane region" description="Helical" evidence="6">
    <location>
        <begin position="202"/>
        <end position="223"/>
    </location>
</feature>
<name>A0AAJ7IUG5_9HYME</name>
<dbReference type="RefSeq" id="XP_017877460.1">
    <property type="nucleotide sequence ID" value="XM_018021971.2"/>
</dbReference>
<dbReference type="AlphaFoldDB" id="A0AAJ7IUG5"/>
<evidence type="ECO:0000256" key="3">
    <source>
        <dbReference type="ARBA" id="ARBA00022692"/>
    </source>
</evidence>
<dbReference type="GeneID" id="108623450"/>
<keyword evidence="5 6" id="KW-0472">Membrane</keyword>
<dbReference type="Proteomes" id="UP000694925">
    <property type="component" value="Unplaced"/>
</dbReference>
<dbReference type="PANTHER" id="PTHR23507">
    <property type="entry name" value="ZGC:174356"/>
    <property type="match status" value="1"/>
</dbReference>
<evidence type="ECO:0000313" key="8">
    <source>
        <dbReference type="RefSeq" id="XP_017877460.1"/>
    </source>
</evidence>
<dbReference type="PANTHER" id="PTHR23507:SF39">
    <property type="entry name" value="GH23453P-RELATED"/>
    <property type="match status" value="1"/>
</dbReference>
<feature type="transmembrane region" description="Helical" evidence="6">
    <location>
        <begin position="354"/>
        <end position="374"/>
    </location>
</feature>
<proteinExistence type="predicted"/>
<gene>
    <name evidence="8" type="primary">LOC108623450</name>
</gene>
<feature type="transmembrane region" description="Helical" evidence="6">
    <location>
        <begin position="299"/>
        <end position="322"/>
    </location>
</feature>
<dbReference type="GO" id="GO:0016020">
    <property type="term" value="C:membrane"/>
    <property type="evidence" value="ECO:0007669"/>
    <property type="project" value="UniProtKB-SubCell"/>
</dbReference>
<evidence type="ECO:0000256" key="4">
    <source>
        <dbReference type="ARBA" id="ARBA00022989"/>
    </source>
</evidence>
<dbReference type="Pfam" id="PF07690">
    <property type="entry name" value="MFS_1"/>
    <property type="match status" value="1"/>
</dbReference>